<evidence type="ECO:0000256" key="5">
    <source>
        <dbReference type="ARBA" id="ARBA00022741"/>
    </source>
</evidence>
<evidence type="ECO:0000313" key="14">
    <source>
        <dbReference type="Proteomes" id="UP000543174"/>
    </source>
</evidence>
<dbReference type="Pfam" id="PF02518">
    <property type="entry name" value="HATPase_c"/>
    <property type="match status" value="1"/>
</dbReference>
<evidence type="ECO:0000256" key="6">
    <source>
        <dbReference type="ARBA" id="ARBA00022777"/>
    </source>
</evidence>
<evidence type="ECO:0000256" key="8">
    <source>
        <dbReference type="ARBA" id="ARBA00022969"/>
    </source>
</evidence>
<keyword evidence="10" id="KW-0812">Transmembrane</keyword>
<dbReference type="InterPro" id="IPR005467">
    <property type="entry name" value="His_kinase_dom"/>
</dbReference>
<comment type="caution">
    <text evidence="13">The sequence shown here is derived from an EMBL/GenBank/DDBJ whole genome shotgun (WGS) entry which is preliminary data.</text>
</comment>
<keyword evidence="14" id="KW-1185">Reference proteome</keyword>
<dbReference type="SUPFAM" id="SSF55785">
    <property type="entry name" value="PYP-like sensor domain (PAS domain)"/>
    <property type="match status" value="1"/>
</dbReference>
<dbReference type="Gene3D" id="1.10.287.130">
    <property type="match status" value="1"/>
</dbReference>
<evidence type="ECO:0000259" key="11">
    <source>
        <dbReference type="PROSITE" id="PS50109"/>
    </source>
</evidence>
<dbReference type="InterPro" id="IPR003661">
    <property type="entry name" value="HisK_dim/P_dom"/>
</dbReference>
<dbReference type="InterPro" id="IPR000700">
    <property type="entry name" value="PAS-assoc_C"/>
</dbReference>
<dbReference type="GO" id="GO:0000155">
    <property type="term" value="F:phosphorelay sensor kinase activity"/>
    <property type="evidence" value="ECO:0007669"/>
    <property type="project" value="InterPro"/>
</dbReference>
<dbReference type="Gene3D" id="3.30.450.20">
    <property type="entry name" value="PAS domain"/>
    <property type="match status" value="1"/>
</dbReference>
<dbReference type="SUPFAM" id="SSF55874">
    <property type="entry name" value="ATPase domain of HSP90 chaperone/DNA topoisomerase II/histidine kinase"/>
    <property type="match status" value="1"/>
</dbReference>
<sequence>MIKNREGVRKAAAVAGLLLVGAYIVFQTMAFFKGAYALSSLIKDSLLVGVTAGTFYLLHKRSVHTQVSDEQYQLATLINSMPDFICFKDGAGKWVAVNDFGRELYHLKGIDYRGKTDAELGELVPFFQAAFLHCISSDEEAWRKKEKVRTEEAFEIPNGEVKTFDVIKIPVFFDDGSRKALITIGRDITQQKLAEALLIKKEKLSVVGELAAGIAHEIRNPLTSIKGFVQLMKETDRSAIGYANIMLDELERINGIVSEMLLLSKPESEHFRVFSLTEAVKYVMSLTSHEALLKNIDFLYDEQTNNASVYGNKNHLIQVLLNVFKNAIEAMDRPGNIYITIKTAQDNHIFIEVRDEGVGISKDRLEHIGEPFFTLKEKGMGLGLTISSKIIHDHHGTLQIESEQNKGTIVKIRLPLYVEDTAVLQANEML</sequence>
<keyword evidence="8" id="KW-0749">Sporulation</keyword>
<evidence type="ECO:0000256" key="3">
    <source>
        <dbReference type="ARBA" id="ARBA00022553"/>
    </source>
</evidence>
<dbReference type="PRINTS" id="PR00344">
    <property type="entry name" value="BCTRLSENSOR"/>
</dbReference>
<dbReference type="PROSITE" id="PS50109">
    <property type="entry name" value="HIS_KIN"/>
    <property type="match status" value="1"/>
</dbReference>
<dbReference type="NCBIfam" id="TIGR00229">
    <property type="entry name" value="sensory_box"/>
    <property type="match status" value="1"/>
</dbReference>
<dbReference type="FunFam" id="1.10.287.130:FF:000040">
    <property type="entry name" value="PAS domain-containing sensor histidine kinase"/>
    <property type="match status" value="1"/>
</dbReference>
<evidence type="ECO:0000313" key="13">
    <source>
        <dbReference type="EMBL" id="MBA9038636.1"/>
    </source>
</evidence>
<dbReference type="Pfam" id="PF08448">
    <property type="entry name" value="PAS_4"/>
    <property type="match status" value="1"/>
</dbReference>
<evidence type="ECO:0000256" key="4">
    <source>
        <dbReference type="ARBA" id="ARBA00022679"/>
    </source>
</evidence>
<accession>A0A7W3N8Y4</accession>
<keyword evidence="4" id="KW-0808">Transferase</keyword>
<dbReference type="CDD" id="cd00082">
    <property type="entry name" value="HisKA"/>
    <property type="match status" value="1"/>
</dbReference>
<keyword evidence="7" id="KW-0067">ATP-binding</keyword>
<dbReference type="PROSITE" id="PS50113">
    <property type="entry name" value="PAC"/>
    <property type="match status" value="1"/>
</dbReference>
<evidence type="ECO:0000259" key="12">
    <source>
        <dbReference type="PROSITE" id="PS50113"/>
    </source>
</evidence>
<dbReference type="SMART" id="SM00387">
    <property type="entry name" value="HATPase_c"/>
    <property type="match status" value="1"/>
</dbReference>
<dbReference type="Pfam" id="PF00512">
    <property type="entry name" value="HisKA"/>
    <property type="match status" value="1"/>
</dbReference>
<evidence type="ECO:0000256" key="1">
    <source>
        <dbReference type="ARBA" id="ARBA00000085"/>
    </source>
</evidence>
<keyword evidence="10" id="KW-1133">Transmembrane helix</keyword>
<dbReference type="InterPro" id="IPR035965">
    <property type="entry name" value="PAS-like_dom_sf"/>
</dbReference>
<dbReference type="InterPro" id="IPR004358">
    <property type="entry name" value="Sig_transdc_His_kin-like_C"/>
</dbReference>
<evidence type="ECO:0000256" key="9">
    <source>
        <dbReference type="ARBA" id="ARBA00023012"/>
    </source>
</evidence>
<proteinExistence type="predicted"/>
<evidence type="ECO:0000256" key="2">
    <source>
        <dbReference type="ARBA" id="ARBA00012438"/>
    </source>
</evidence>
<evidence type="ECO:0000256" key="10">
    <source>
        <dbReference type="SAM" id="Phobius"/>
    </source>
</evidence>
<dbReference type="InterPro" id="IPR013656">
    <property type="entry name" value="PAS_4"/>
</dbReference>
<gene>
    <name evidence="13" type="ORF">HNP21_001725</name>
</gene>
<dbReference type="GO" id="GO:0005524">
    <property type="term" value="F:ATP binding"/>
    <property type="evidence" value="ECO:0007669"/>
    <property type="project" value="UniProtKB-KW"/>
</dbReference>
<dbReference type="GO" id="GO:0030435">
    <property type="term" value="P:sporulation resulting in formation of a cellular spore"/>
    <property type="evidence" value="ECO:0007669"/>
    <property type="project" value="UniProtKB-KW"/>
</dbReference>
<comment type="catalytic activity">
    <reaction evidence="1">
        <text>ATP + protein L-histidine = ADP + protein N-phospho-L-histidine.</text>
        <dbReference type="EC" id="2.7.13.3"/>
    </reaction>
</comment>
<dbReference type="InterPro" id="IPR000014">
    <property type="entry name" value="PAS"/>
</dbReference>
<dbReference type="InterPro" id="IPR003594">
    <property type="entry name" value="HATPase_dom"/>
</dbReference>
<keyword evidence="6" id="KW-0418">Kinase</keyword>
<reference evidence="13" key="1">
    <citation type="submission" date="2020-08" db="EMBL/GenBank/DDBJ databases">
        <title>Functional genomics of gut bacteria from endangered species of beetles.</title>
        <authorList>
            <person name="Carlos-Shanley C."/>
        </authorList>
    </citation>
    <scope>NUCLEOTIDE SEQUENCE [LARGE SCALE GENOMIC DNA]</scope>
    <source>
        <strain evidence="13">S00060</strain>
    </source>
</reference>
<keyword evidence="10" id="KW-0472">Membrane</keyword>
<protein>
    <recommendedName>
        <fullName evidence="2">histidine kinase</fullName>
        <ecNumber evidence="2">2.7.13.3</ecNumber>
    </recommendedName>
</protein>
<dbReference type="Proteomes" id="UP000543174">
    <property type="component" value="Unassembled WGS sequence"/>
</dbReference>
<dbReference type="PANTHER" id="PTHR43065">
    <property type="entry name" value="SENSOR HISTIDINE KINASE"/>
    <property type="match status" value="1"/>
</dbReference>
<feature type="transmembrane region" description="Helical" evidence="10">
    <location>
        <begin position="12"/>
        <end position="32"/>
    </location>
</feature>
<keyword evidence="3" id="KW-0597">Phosphoprotein</keyword>
<feature type="domain" description="Histidine kinase" evidence="11">
    <location>
        <begin position="213"/>
        <end position="418"/>
    </location>
</feature>
<keyword evidence="5" id="KW-0547">Nucleotide-binding</keyword>
<feature type="domain" description="PAC" evidence="12">
    <location>
        <begin position="144"/>
        <end position="200"/>
    </location>
</feature>
<dbReference type="AlphaFoldDB" id="A0A7W3N8Y4"/>
<evidence type="ECO:0000256" key="7">
    <source>
        <dbReference type="ARBA" id="ARBA00022840"/>
    </source>
</evidence>
<keyword evidence="9" id="KW-0902">Two-component regulatory system</keyword>
<dbReference type="InterPro" id="IPR036097">
    <property type="entry name" value="HisK_dim/P_sf"/>
</dbReference>
<dbReference type="EC" id="2.7.13.3" evidence="2"/>
<name>A0A7W3N8Y4_PRIAR</name>
<dbReference type="SMART" id="SM00388">
    <property type="entry name" value="HisKA"/>
    <property type="match status" value="1"/>
</dbReference>
<dbReference type="PANTHER" id="PTHR43065:SF34">
    <property type="entry name" value="SPORULATION KINASE A"/>
    <property type="match status" value="1"/>
</dbReference>
<dbReference type="RefSeq" id="WP_013056738.1">
    <property type="nucleotide sequence ID" value="NZ_CP041519.1"/>
</dbReference>
<dbReference type="InterPro" id="IPR036890">
    <property type="entry name" value="HATPase_C_sf"/>
</dbReference>
<organism evidence="13 14">
    <name type="scientific">Priestia aryabhattai</name>
    <name type="common">Bacillus aryabhattai</name>
    <dbReference type="NCBI Taxonomy" id="412384"/>
    <lineage>
        <taxon>Bacteria</taxon>
        <taxon>Bacillati</taxon>
        <taxon>Bacillota</taxon>
        <taxon>Bacilli</taxon>
        <taxon>Bacillales</taxon>
        <taxon>Bacillaceae</taxon>
        <taxon>Priestia</taxon>
    </lineage>
</organism>
<dbReference type="EMBL" id="JACJHT010000001">
    <property type="protein sequence ID" value="MBA9038636.1"/>
    <property type="molecule type" value="Genomic_DNA"/>
</dbReference>
<dbReference type="SUPFAM" id="SSF47384">
    <property type="entry name" value="Homodimeric domain of signal transducing histidine kinase"/>
    <property type="match status" value="1"/>
</dbReference>
<dbReference type="Gene3D" id="3.30.565.10">
    <property type="entry name" value="Histidine kinase-like ATPase, C-terminal domain"/>
    <property type="match status" value="1"/>
</dbReference>